<dbReference type="PANTHER" id="PTHR24346:SF75">
    <property type="entry name" value="AURORA KINASE"/>
    <property type="match status" value="1"/>
</dbReference>
<sequence length="496" mass="55733">MHKLGTGRAGTVWLAAHIGLEEYRAIKRISKRDADYDTFRREALVLKELRHPGIPMIYDLEEDSEFFYLIEEYLEGYSLYALIANQGPIQEAEAVRYGMQVCGLVAYMHSACELPILHLDLQPNNLIICNGTVKLIDFDHAAGCRWANIAPKRFGTVGCAAPEQYASDRMLDQRTDIYAIGAVLRFMTAGTLREEAGQSAALSEVFERIIRKCMDSNMEKRYASAGEVEDALQALCTRKLTEEKEQKTIPSHILLVTGMKAGTGTTHLAFGLVCFLNKNGYRALYEEHNASRAVDTMARRAGMRPDRFGIYTMNGCCLKPWYGPAVKLDEGTGFDIIVKDYGTDWQQAELELKAGKADLLGTGSASAWDGRYIRQYISWMNQAWAGRCDGNRVLVFRGTRTICQKELKAMTSSDKALKGIKLFVSPEYENPFRQKREEAFFQSLWSAIAVSGRRWNRKRGLLKSWGFLREIILNTAGSLRKGAGLSESQEQDGEQG</sequence>
<dbReference type="GO" id="GO:0035556">
    <property type="term" value="P:intracellular signal transduction"/>
    <property type="evidence" value="ECO:0007669"/>
    <property type="project" value="TreeGrafter"/>
</dbReference>
<evidence type="ECO:0000256" key="1">
    <source>
        <dbReference type="ARBA" id="ARBA00022741"/>
    </source>
</evidence>
<evidence type="ECO:0000259" key="3">
    <source>
        <dbReference type="PROSITE" id="PS50011"/>
    </source>
</evidence>
<dbReference type="InterPro" id="IPR011009">
    <property type="entry name" value="Kinase-like_dom_sf"/>
</dbReference>
<name>A0A412Z3R1_9FIRM</name>
<evidence type="ECO:0000313" key="5">
    <source>
        <dbReference type="Proteomes" id="UP000284543"/>
    </source>
</evidence>
<proteinExistence type="predicted"/>
<keyword evidence="2" id="KW-0067">ATP-binding</keyword>
<dbReference type="GO" id="GO:0005524">
    <property type="term" value="F:ATP binding"/>
    <property type="evidence" value="ECO:0007669"/>
    <property type="project" value="UniProtKB-KW"/>
</dbReference>
<dbReference type="PANTHER" id="PTHR24346">
    <property type="entry name" value="MAP/MICROTUBULE AFFINITY-REGULATING KINASE"/>
    <property type="match status" value="1"/>
</dbReference>
<organism evidence="4 5">
    <name type="scientific">Enterocloster bolteae</name>
    <dbReference type="NCBI Taxonomy" id="208479"/>
    <lineage>
        <taxon>Bacteria</taxon>
        <taxon>Bacillati</taxon>
        <taxon>Bacillota</taxon>
        <taxon>Clostridia</taxon>
        <taxon>Lachnospirales</taxon>
        <taxon>Lachnospiraceae</taxon>
        <taxon>Enterocloster</taxon>
    </lineage>
</organism>
<comment type="caution">
    <text evidence="4">The sequence shown here is derived from an EMBL/GenBank/DDBJ whole genome shotgun (WGS) entry which is preliminary data.</text>
</comment>
<evidence type="ECO:0000313" key="4">
    <source>
        <dbReference type="EMBL" id="RGV74574.1"/>
    </source>
</evidence>
<dbReference type="Pfam" id="PF00069">
    <property type="entry name" value="Pkinase"/>
    <property type="match status" value="1"/>
</dbReference>
<keyword evidence="4" id="KW-0723">Serine/threonine-protein kinase</keyword>
<keyword evidence="4" id="KW-0808">Transferase</keyword>
<dbReference type="EMBL" id="QRZM01000007">
    <property type="protein sequence ID" value="RGV74574.1"/>
    <property type="molecule type" value="Genomic_DNA"/>
</dbReference>
<dbReference type="SUPFAM" id="SSF56112">
    <property type="entry name" value="Protein kinase-like (PK-like)"/>
    <property type="match status" value="1"/>
</dbReference>
<gene>
    <name evidence="4" type="ORF">DWW02_18120</name>
</gene>
<keyword evidence="1" id="KW-0547">Nucleotide-binding</keyword>
<feature type="domain" description="Protein kinase" evidence="3">
    <location>
        <begin position="1"/>
        <end position="270"/>
    </location>
</feature>
<dbReference type="GO" id="GO:0004674">
    <property type="term" value="F:protein serine/threonine kinase activity"/>
    <property type="evidence" value="ECO:0007669"/>
    <property type="project" value="UniProtKB-KW"/>
</dbReference>
<reference evidence="4 5" key="1">
    <citation type="submission" date="2018-08" db="EMBL/GenBank/DDBJ databases">
        <title>A genome reference for cultivated species of the human gut microbiota.</title>
        <authorList>
            <person name="Zou Y."/>
            <person name="Xue W."/>
            <person name="Luo G."/>
        </authorList>
    </citation>
    <scope>NUCLEOTIDE SEQUENCE [LARGE SCALE GENOMIC DNA]</scope>
    <source>
        <strain evidence="4 5">AF14-18</strain>
    </source>
</reference>
<dbReference type="PROSITE" id="PS50011">
    <property type="entry name" value="PROTEIN_KINASE_DOM"/>
    <property type="match status" value="1"/>
</dbReference>
<dbReference type="CDD" id="cd14014">
    <property type="entry name" value="STKc_PknB_like"/>
    <property type="match status" value="1"/>
</dbReference>
<dbReference type="GO" id="GO:0005737">
    <property type="term" value="C:cytoplasm"/>
    <property type="evidence" value="ECO:0007669"/>
    <property type="project" value="TreeGrafter"/>
</dbReference>
<dbReference type="InterPro" id="IPR000719">
    <property type="entry name" value="Prot_kinase_dom"/>
</dbReference>
<protein>
    <submittedName>
        <fullName evidence="4">Serine/threonine protein kinase</fullName>
    </submittedName>
</protein>
<accession>A0A412Z3R1</accession>
<dbReference type="Gene3D" id="1.10.510.10">
    <property type="entry name" value="Transferase(Phosphotransferase) domain 1"/>
    <property type="match status" value="1"/>
</dbReference>
<keyword evidence="4" id="KW-0418">Kinase</keyword>
<evidence type="ECO:0000256" key="2">
    <source>
        <dbReference type="ARBA" id="ARBA00022840"/>
    </source>
</evidence>
<dbReference type="Proteomes" id="UP000284543">
    <property type="component" value="Unassembled WGS sequence"/>
</dbReference>
<dbReference type="AlphaFoldDB" id="A0A412Z3R1"/>